<dbReference type="GO" id="GO:0006089">
    <property type="term" value="P:lactate metabolic process"/>
    <property type="evidence" value="ECO:0007669"/>
    <property type="project" value="TreeGrafter"/>
</dbReference>
<protein>
    <submittedName>
        <fullName evidence="7">L-lactate dehydrogenase</fullName>
    </submittedName>
</protein>
<feature type="binding site" evidence="3">
    <location>
        <position position="36"/>
    </location>
    <ligand>
        <name>NAD(+)</name>
        <dbReference type="ChEBI" id="CHEBI:57540"/>
    </ligand>
</feature>
<proteinExistence type="inferred from homology"/>
<evidence type="ECO:0000259" key="5">
    <source>
        <dbReference type="Pfam" id="PF00056"/>
    </source>
</evidence>
<dbReference type="PRINTS" id="PR00086">
    <property type="entry name" value="LLDHDRGNASE"/>
</dbReference>
<name>A0A1H2TV32_ACIFE</name>
<evidence type="ECO:0000256" key="3">
    <source>
        <dbReference type="PIRSR" id="PIRSR000102-3"/>
    </source>
</evidence>
<dbReference type="GO" id="GO:0004459">
    <property type="term" value="F:L-lactate dehydrogenase (NAD+) activity"/>
    <property type="evidence" value="ECO:0007669"/>
    <property type="project" value="TreeGrafter"/>
</dbReference>
<dbReference type="InterPro" id="IPR015955">
    <property type="entry name" value="Lactate_DH/Glyco_Ohase_4_C"/>
</dbReference>
<keyword evidence="3" id="KW-0520">NAD</keyword>
<feature type="domain" description="Lactate/malate dehydrogenase C-terminal" evidence="6">
    <location>
        <begin position="148"/>
        <end position="311"/>
    </location>
</feature>
<evidence type="ECO:0000256" key="2">
    <source>
        <dbReference type="PIRSR" id="PIRSR000102-1"/>
    </source>
</evidence>
<dbReference type="Gene3D" id="3.40.50.720">
    <property type="entry name" value="NAD(P)-binding Rossmann-like Domain"/>
    <property type="match status" value="1"/>
</dbReference>
<feature type="binding site" evidence="3">
    <location>
        <begin position="11"/>
        <end position="16"/>
    </location>
    <ligand>
        <name>NAD(+)</name>
        <dbReference type="ChEBI" id="CHEBI:57540"/>
    </ligand>
</feature>
<dbReference type="Pfam" id="PF00056">
    <property type="entry name" value="Ldh_1_N"/>
    <property type="match status" value="1"/>
</dbReference>
<evidence type="ECO:0000313" key="7">
    <source>
        <dbReference type="EMBL" id="SDW47782.1"/>
    </source>
</evidence>
<accession>A0A1H2TV32</accession>
<keyword evidence="4" id="KW-0560">Oxidoreductase</keyword>
<dbReference type="AlphaFoldDB" id="A0A1H2TV32"/>
<organism evidence="7 8">
    <name type="scientific">Acidaminococcus fermentans</name>
    <dbReference type="NCBI Taxonomy" id="905"/>
    <lineage>
        <taxon>Bacteria</taxon>
        <taxon>Bacillati</taxon>
        <taxon>Bacillota</taxon>
        <taxon>Negativicutes</taxon>
        <taxon>Acidaminococcales</taxon>
        <taxon>Acidaminococcaceae</taxon>
        <taxon>Acidaminococcus</taxon>
    </lineage>
</organism>
<comment type="similarity">
    <text evidence="1">Belongs to the LDH/MDH superfamily. LDH family.</text>
</comment>
<comment type="caution">
    <text evidence="7">The sequence shown here is derived from an EMBL/GenBank/DDBJ whole genome shotgun (WGS) entry which is preliminary data.</text>
</comment>
<dbReference type="InterPro" id="IPR036291">
    <property type="entry name" value="NAD(P)-bd_dom_sf"/>
</dbReference>
<dbReference type="PANTHER" id="PTHR43128">
    <property type="entry name" value="L-2-HYDROXYCARBOXYLATE DEHYDROGENASE (NAD(P)(+))"/>
    <property type="match status" value="1"/>
</dbReference>
<dbReference type="InterPro" id="IPR022383">
    <property type="entry name" value="Lactate/malate_DH_C"/>
</dbReference>
<dbReference type="SUPFAM" id="SSF56327">
    <property type="entry name" value="LDH C-terminal domain-like"/>
    <property type="match status" value="1"/>
</dbReference>
<dbReference type="Gene3D" id="3.90.110.10">
    <property type="entry name" value="Lactate dehydrogenase/glycoside hydrolase, family 4, C-terminal"/>
    <property type="match status" value="1"/>
</dbReference>
<dbReference type="EMBL" id="FNOP01000002">
    <property type="protein sequence ID" value="SDW47782.1"/>
    <property type="molecule type" value="Genomic_DNA"/>
</dbReference>
<dbReference type="PANTHER" id="PTHR43128:SF31">
    <property type="entry name" value="L-LACTATE DEHYDROGENASE"/>
    <property type="match status" value="1"/>
</dbReference>
<feature type="domain" description="Lactate/malate dehydrogenase N-terminal" evidence="5">
    <location>
        <begin position="7"/>
        <end position="145"/>
    </location>
</feature>
<reference evidence="7 8" key="1">
    <citation type="submission" date="2016-10" db="EMBL/GenBank/DDBJ databases">
        <authorList>
            <person name="Varghese N."/>
            <person name="Submissions S."/>
        </authorList>
    </citation>
    <scope>NUCLEOTIDE SEQUENCE [LARGE SCALE GENOMIC DNA]</scope>
    <source>
        <strain evidence="7 8">WCC6</strain>
    </source>
</reference>
<dbReference type="RefSeq" id="WP_074704238.1">
    <property type="nucleotide sequence ID" value="NZ_FNOP01000002.1"/>
</dbReference>
<sequence>MIEKTTVGIVGVGHVGAHVAYSLGMMGIADEILLCDIDAKKLASECNDLNDAVPFMPHRVQYKTTDYAGLKDCAVIVNAVGDISLCRNFNRDDELKNSVVQVARFIPRIMDAGFDGIFVNITNPCDLITAEIANLSGLPRSQVMGTGTLLDSARLCHALSDATGLDSRSFNAFMLGQHGNAQFVPWSLLNFSGMTVDQYEKHSGRPFARAAIQEQAIKGGWVTVSGKWCTEYGIAGAAATLVGTILRDEKRVLPCSVELDGEYGQQDLFIGVPAVIGKEGVEKVLDLPLTPEEQKQFEQCAAAIRENVAKAYDIILKEKEKV</sequence>
<feature type="binding site" evidence="3">
    <location>
        <begin position="121"/>
        <end position="123"/>
    </location>
    <ligand>
        <name>NAD(+)</name>
        <dbReference type="ChEBI" id="CHEBI:57540"/>
    </ligand>
</feature>
<evidence type="ECO:0000256" key="4">
    <source>
        <dbReference type="RuleBase" id="RU003369"/>
    </source>
</evidence>
<dbReference type="InterPro" id="IPR001236">
    <property type="entry name" value="Lactate/malate_DH_N"/>
</dbReference>
<dbReference type="Pfam" id="PF02866">
    <property type="entry name" value="Ldh_1_C"/>
    <property type="match status" value="1"/>
</dbReference>
<evidence type="ECO:0000256" key="1">
    <source>
        <dbReference type="ARBA" id="ARBA00006054"/>
    </source>
</evidence>
<evidence type="ECO:0000313" key="8">
    <source>
        <dbReference type="Proteomes" id="UP000182379"/>
    </source>
</evidence>
<dbReference type="Proteomes" id="UP000182379">
    <property type="component" value="Unassembled WGS sequence"/>
</dbReference>
<gene>
    <name evidence="7" type="ORF">SAMN05216495_10212</name>
</gene>
<feature type="active site" description="Proton acceptor" evidence="2">
    <location>
        <position position="178"/>
    </location>
</feature>
<dbReference type="InterPro" id="IPR001557">
    <property type="entry name" value="L-lactate/malate_DH"/>
</dbReference>
<evidence type="ECO:0000259" key="6">
    <source>
        <dbReference type="Pfam" id="PF02866"/>
    </source>
</evidence>
<dbReference type="PIRSF" id="PIRSF000102">
    <property type="entry name" value="Lac_mal_DH"/>
    <property type="match status" value="1"/>
</dbReference>
<dbReference type="SUPFAM" id="SSF51735">
    <property type="entry name" value="NAD(P)-binding Rossmann-fold domains"/>
    <property type="match status" value="1"/>
</dbReference>